<feature type="compositionally biased region" description="Polar residues" evidence="1">
    <location>
        <begin position="965"/>
        <end position="975"/>
    </location>
</feature>
<proteinExistence type="predicted"/>
<evidence type="ECO:0000259" key="2">
    <source>
        <dbReference type="PROSITE" id="PS50003"/>
    </source>
</evidence>
<feature type="region of interest" description="Disordered" evidence="1">
    <location>
        <begin position="641"/>
        <end position="672"/>
    </location>
</feature>
<reference evidence="3 4" key="1">
    <citation type="submission" date="2015-04" db="EMBL/GenBank/DDBJ databases">
        <title>Complete genome sequence of Schizopora paradoxa KUC8140, a cosmopolitan wood degrader in East Asia.</title>
        <authorList>
            <consortium name="DOE Joint Genome Institute"/>
            <person name="Min B."/>
            <person name="Park H."/>
            <person name="Jang Y."/>
            <person name="Kim J.-J."/>
            <person name="Kim K.H."/>
            <person name="Pangilinan J."/>
            <person name="Lipzen A."/>
            <person name="Riley R."/>
            <person name="Grigoriev I.V."/>
            <person name="Spatafora J.W."/>
            <person name="Choi I.-G."/>
        </authorList>
    </citation>
    <scope>NUCLEOTIDE SEQUENCE [LARGE SCALE GENOMIC DNA]</scope>
    <source>
        <strain evidence="3 4">KUC8140</strain>
    </source>
</reference>
<feature type="region of interest" description="Disordered" evidence="1">
    <location>
        <begin position="1"/>
        <end position="317"/>
    </location>
</feature>
<feature type="compositionally biased region" description="Low complexity" evidence="1">
    <location>
        <begin position="169"/>
        <end position="201"/>
    </location>
</feature>
<feature type="region of interest" description="Disordered" evidence="1">
    <location>
        <begin position="1634"/>
        <end position="1664"/>
    </location>
</feature>
<dbReference type="SUPFAM" id="SSF50729">
    <property type="entry name" value="PH domain-like"/>
    <property type="match status" value="1"/>
</dbReference>
<feature type="compositionally biased region" description="Low complexity" evidence="1">
    <location>
        <begin position="1038"/>
        <end position="1052"/>
    </location>
</feature>
<dbReference type="PROSITE" id="PS50003">
    <property type="entry name" value="PH_DOMAIN"/>
    <property type="match status" value="1"/>
</dbReference>
<feature type="region of interest" description="Disordered" evidence="1">
    <location>
        <begin position="843"/>
        <end position="1154"/>
    </location>
</feature>
<feature type="compositionally biased region" description="Polar residues" evidence="1">
    <location>
        <begin position="237"/>
        <end position="246"/>
    </location>
</feature>
<feature type="region of interest" description="Disordered" evidence="1">
    <location>
        <begin position="1226"/>
        <end position="1407"/>
    </location>
</feature>
<dbReference type="Proteomes" id="UP000053477">
    <property type="component" value="Unassembled WGS sequence"/>
</dbReference>
<feature type="compositionally biased region" description="Low complexity" evidence="1">
    <location>
        <begin position="253"/>
        <end position="265"/>
    </location>
</feature>
<dbReference type="InterPro" id="IPR011993">
    <property type="entry name" value="PH-like_dom_sf"/>
</dbReference>
<feature type="compositionally biased region" description="Polar residues" evidence="1">
    <location>
        <begin position="1394"/>
        <end position="1407"/>
    </location>
</feature>
<feature type="region of interest" description="Disordered" evidence="1">
    <location>
        <begin position="755"/>
        <end position="777"/>
    </location>
</feature>
<dbReference type="Gene3D" id="2.30.29.30">
    <property type="entry name" value="Pleckstrin-homology domain (PH domain)/Phosphotyrosine-binding domain (PTB)"/>
    <property type="match status" value="1"/>
</dbReference>
<dbReference type="STRING" id="27342.A0A0H2S2M2"/>
<evidence type="ECO:0000313" key="3">
    <source>
        <dbReference type="EMBL" id="KLO16003.1"/>
    </source>
</evidence>
<name>A0A0H2S2M2_9AGAM</name>
<feature type="compositionally biased region" description="Polar residues" evidence="1">
    <location>
        <begin position="80"/>
        <end position="92"/>
    </location>
</feature>
<feature type="compositionally biased region" description="Low complexity" evidence="1">
    <location>
        <begin position="641"/>
        <end position="651"/>
    </location>
</feature>
<feature type="compositionally biased region" description="Pro residues" evidence="1">
    <location>
        <begin position="1379"/>
        <end position="1388"/>
    </location>
</feature>
<dbReference type="InterPro" id="IPR029071">
    <property type="entry name" value="Ubiquitin-like_domsf"/>
</dbReference>
<feature type="region of interest" description="Disordered" evidence="1">
    <location>
        <begin position="517"/>
        <end position="536"/>
    </location>
</feature>
<dbReference type="InterPro" id="IPR001849">
    <property type="entry name" value="PH_domain"/>
</dbReference>
<evidence type="ECO:0000256" key="1">
    <source>
        <dbReference type="SAM" id="MobiDB-lite"/>
    </source>
</evidence>
<feature type="compositionally biased region" description="Basic and acidic residues" evidence="1">
    <location>
        <begin position="50"/>
        <end position="68"/>
    </location>
</feature>
<feature type="compositionally biased region" description="Low complexity" evidence="1">
    <location>
        <begin position="1634"/>
        <end position="1655"/>
    </location>
</feature>
<feature type="compositionally biased region" description="Polar residues" evidence="1">
    <location>
        <begin position="281"/>
        <end position="296"/>
    </location>
</feature>
<feature type="compositionally biased region" description="Polar residues" evidence="1">
    <location>
        <begin position="1319"/>
        <end position="1342"/>
    </location>
</feature>
<feature type="compositionally biased region" description="Polar residues" evidence="1">
    <location>
        <begin position="1236"/>
        <end position="1252"/>
    </location>
</feature>
<dbReference type="EMBL" id="KQ085922">
    <property type="protein sequence ID" value="KLO16003.1"/>
    <property type="molecule type" value="Genomic_DNA"/>
</dbReference>
<dbReference type="OrthoDB" id="43122at2759"/>
<feature type="compositionally biased region" description="Acidic residues" evidence="1">
    <location>
        <begin position="1053"/>
        <end position="1062"/>
    </location>
</feature>
<dbReference type="SUPFAM" id="SSF54236">
    <property type="entry name" value="Ubiquitin-like"/>
    <property type="match status" value="1"/>
</dbReference>
<gene>
    <name evidence="3" type="ORF">SCHPADRAFT_938314</name>
</gene>
<accession>A0A0H2S2M2</accession>
<dbReference type="PANTHER" id="PTHR38700:SF1">
    <property type="entry name" value="PH DOMAIN-CONTAINING PROTEIN"/>
    <property type="match status" value="1"/>
</dbReference>
<feature type="compositionally biased region" description="Polar residues" evidence="1">
    <location>
        <begin position="914"/>
        <end position="940"/>
    </location>
</feature>
<sequence length="1697" mass="183130">MVKERRSLQSILIPSFLHSPPQSVQPTPTVPNAPIPPKKRSSVLTSSGDATRDDAKNRVGGGSDDHKVTAVRPSIKNRARAQTYTAGPSTSRAVRASTKGSVDWSWPHVTTKTDGHAADALTGASTPAGRESPSSYLLDDDPFASIPTNAPALSPTSTISSPGASVPVTPSLTSPLESLPLKSTPLTVSSSTVGTSSMASPAGTDRGLRSPPGTSMLSPTSPLAPPSPLNPNAKLTIRSTPTSPTRKSAFLIPELPTALPSSSSPIIPPSRPPSASAGSTLSFSVSHTQASLSSRIQLPGPRPAHTRPAFTPRPSLPSLSTLARMDVPVSALSSWGMPIRVRKRRGKVGAGLPLEPWDEPTDEPLLFVEGSSDQELVSPDHVFESTDANGSESPPNRDSNITPTANDFATERMDRLAKMDGDLESRDRILLEDALSSSINVSIGDLVENVRISKDLPPIPSEDPECSFAKLESTSLNAEESDIVVHSDELPAIPENSNLDFDAFEVYYQHADKLDSFLSPPSPESSPQTFVDGNSRRLSATDVSASGVDGRLSQPDLADSVSDTREGQLAEDASNPDIIYDNEPLDRQWSSLHDDAETLTDVSIARDETSRVAEETLNGEALHDNTTAQFTWLRAATSTTSSSSAAASSPSSPRPASPHSSTDDDDFGVELNASPSYYTSALQHLTDDDDLDSGEHTRPESLLLDPFLSSTSNSSARSSLSFIGDDVDFTENGRLSRAAELRLHDQLQHLEAEQHGVDEDDSSMLPPLSTLPEDDPLFSLAPSRRATRTSEVTMAELPSKAGLSSIEYARRLLVAVKQRHGMHASISSSGSGSAIEELGLRRYESSPSPPTVSTSSITSESDNSHVPHSSPSRAAPHASSSSIDDADLATGADADAETGWRPFDEKTAGFEPGSSASTLRPSSQMRTAGTRQKSSLTNDIVANWRLKHAIPAEAPPKAPLPPITRASSRKTPSSSENHDNVFFHQNSNGRRSGRDQSSESDVGDRRPPSRGGGKGGPGRGSGGAGDEDEDEDDRHNRSATSTTSSSRNTSDSESSESEDDYGVEATPVDVAAYSQRRNGRKGVFRPPNQPLPKAPFENSSRYASTEEDNVPLGQRIPRALEVQQSIRQQVRDERERRKQRQGRTSEDVPSTAPIEARGRTIGVTRVPFTALNTTPGALSSSQEAAILAMQKKEMAEGLRRARSATRGEVKIAFAADDLTRRLLKVQAQPMPESQRAGPSSVSRPNTRTSEVLNHNGERYPALPRHPPLTDRVSTGTTASAPAQRSHQMAFSPTSIPRPHHSQPPVDTGKGLRHMRSFHHTSNPHSASPSVSIARRPSSSKGRTSAGDVTDSEMLGRSKTIKSSRPSIEEARTQQSEYPQQPPVPPLPPLAALQTMPQGPTSPRRSEYTSQMRIFVGDLQRFNMVEVGPQTNAKEVLDIIRNQGDLSDNERVVGGWMVFELCQDFGMERPLRNFEILSHVSNSWNREKTTNAFMVKRTPLAAPLSSVPASLPVRTGYVEYEIKKGKWSRRWLELREHGLWLSKRQGKDDEFLCSLSGFDAYILTKPYKAPYSFTFAVKSTERISLFENKSDYLHVFSCPTENGMPWIEAILLARSYVLYQEKHVLFKNRAGAAAPNQAPAQQGAALSRSNTRARPPNGRPNPPPFLNVQAANFNTPSTQLATPFEKGSLLAKRTADGL</sequence>
<feature type="region of interest" description="Disordered" evidence="1">
    <location>
        <begin position="383"/>
        <end position="406"/>
    </location>
</feature>
<evidence type="ECO:0000313" key="4">
    <source>
        <dbReference type="Proteomes" id="UP000053477"/>
    </source>
</evidence>
<feature type="compositionally biased region" description="Low complexity" evidence="1">
    <location>
        <begin position="851"/>
        <end position="893"/>
    </location>
</feature>
<feature type="compositionally biased region" description="Gly residues" evidence="1">
    <location>
        <begin position="1010"/>
        <end position="1024"/>
    </location>
</feature>
<feature type="compositionally biased region" description="Polar residues" evidence="1">
    <location>
        <begin position="154"/>
        <end position="163"/>
    </location>
</feature>
<keyword evidence="4" id="KW-1185">Reference proteome</keyword>
<organism evidence="3 4">
    <name type="scientific">Schizopora paradoxa</name>
    <dbReference type="NCBI Taxonomy" id="27342"/>
    <lineage>
        <taxon>Eukaryota</taxon>
        <taxon>Fungi</taxon>
        <taxon>Dikarya</taxon>
        <taxon>Basidiomycota</taxon>
        <taxon>Agaricomycotina</taxon>
        <taxon>Agaricomycetes</taxon>
        <taxon>Hymenochaetales</taxon>
        <taxon>Schizoporaceae</taxon>
        <taxon>Schizopora</taxon>
    </lineage>
</organism>
<feature type="compositionally biased region" description="Basic and acidic residues" evidence="1">
    <location>
        <begin position="992"/>
        <end position="1007"/>
    </location>
</feature>
<dbReference type="PANTHER" id="PTHR38700">
    <property type="entry name" value="YALI0E22418P"/>
    <property type="match status" value="1"/>
</dbReference>
<protein>
    <recommendedName>
        <fullName evidence="2">PH domain-containing protein</fullName>
    </recommendedName>
</protein>
<dbReference type="InParanoid" id="A0A0H2S2M2"/>
<feature type="domain" description="PH" evidence="2">
    <location>
        <begin position="1510"/>
        <end position="1614"/>
    </location>
</feature>
<feature type="compositionally biased region" description="Pro residues" evidence="1">
    <location>
        <begin position="953"/>
        <end position="962"/>
    </location>
</feature>
<feature type="region of interest" description="Disordered" evidence="1">
    <location>
        <begin position="541"/>
        <end position="582"/>
    </location>
</feature>
<feature type="compositionally biased region" description="Polar residues" evidence="1">
    <location>
        <begin position="386"/>
        <end position="406"/>
    </location>
</feature>
<feature type="compositionally biased region" description="Polar residues" evidence="1">
    <location>
        <begin position="1271"/>
        <end position="1294"/>
    </location>
</feature>